<evidence type="ECO:0000256" key="1">
    <source>
        <dbReference type="SAM" id="Phobius"/>
    </source>
</evidence>
<keyword evidence="3" id="KW-1185">Reference proteome</keyword>
<dbReference type="AlphaFoldDB" id="A0AAV9CRT0"/>
<protein>
    <submittedName>
        <fullName evidence="2">Uncharacterized protein</fullName>
    </submittedName>
</protein>
<name>A0AAV9CRT0_ACOCL</name>
<keyword evidence="1" id="KW-0472">Membrane</keyword>
<proteinExistence type="predicted"/>
<dbReference type="Proteomes" id="UP001180020">
    <property type="component" value="Unassembled WGS sequence"/>
</dbReference>
<comment type="caution">
    <text evidence="2">The sequence shown here is derived from an EMBL/GenBank/DDBJ whole genome shotgun (WGS) entry which is preliminary data.</text>
</comment>
<evidence type="ECO:0000313" key="3">
    <source>
        <dbReference type="Proteomes" id="UP001180020"/>
    </source>
</evidence>
<feature type="transmembrane region" description="Helical" evidence="1">
    <location>
        <begin position="26"/>
        <end position="49"/>
    </location>
</feature>
<reference evidence="2" key="2">
    <citation type="submission" date="2023-06" db="EMBL/GenBank/DDBJ databases">
        <authorList>
            <person name="Ma L."/>
            <person name="Liu K.-W."/>
            <person name="Li Z."/>
            <person name="Hsiao Y.-Y."/>
            <person name="Qi Y."/>
            <person name="Fu T."/>
            <person name="Tang G."/>
            <person name="Zhang D."/>
            <person name="Sun W.-H."/>
            <person name="Liu D.-K."/>
            <person name="Li Y."/>
            <person name="Chen G.-Z."/>
            <person name="Liu X.-D."/>
            <person name="Liao X.-Y."/>
            <person name="Jiang Y.-T."/>
            <person name="Yu X."/>
            <person name="Hao Y."/>
            <person name="Huang J."/>
            <person name="Zhao X.-W."/>
            <person name="Ke S."/>
            <person name="Chen Y.-Y."/>
            <person name="Wu W.-L."/>
            <person name="Hsu J.-L."/>
            <person name="Lin Y.-F."/>
            <person name="Huang M.-D."/>
            <person name="Li C.-Y."/>
            <person name="Huang L."/>
            <person name="Wang Z.-W."/>
            <person name="Zhao X."/>
            <person name="Zhong W.-Y."/>
            <person name="Peng D.-H."/>
            <person name="Ahmad S."/>
            <person name="Lan S."/>
            <person name="Zhang J.-S."/>
            <person name="Tsai W.-C."/>
            <person name="Van De Peer Y."/>
            <person name="Liu Z.-J."/>
        </authorList>
    </citation>
    <scope>NUCLEOTIDE SEQUENCE</scope>
    <source>
        <strain evidence="2">CP</strain>
        <tissue evidence="2">Leaves</tissue>
    </source>
</reference>
<keyword evidence="1" id="KW-1133">Transmembrane helix</keyword>
<accession>A0AAV9CRT0</accession>
<sequence length="115" mass="12936">MWWLFKSNGPSGFSYSSTAEEVTEGILHVLLIAVIYGFYIDDAMMCCLIKTFGRLVFKNIPQVSLDYGEQIKDQIKWDCNNMLCGFATANERRDREVLQGQNLATPSSGNVRNGS</sequence>
<evidence type="ECO:0000313" key="2">
    <source>
        <dbReference type="EMBL" id="KAK1290842.1"/>
    </source>
</evidence>
<reference evidence="2" key="1">
    <citation type="journal article" date="2023" name="Nat. Commun.">
        <title>Diploid and tetraploid genomes of Acorus and the evolution of monocots.</title>
        <authorList>
            <person name="Ma L."/>
            <person name="Liu K.W."/>
            <person name="Li Z."/>
            <person name="Hsiao Y.Y."/>
            <person name="Qi Y."/>
            <person name="Fu T."/>
            <person name="Tang G.D."/>
            <person name="Zhang D."/>
            <person name="Sun W.H."/>
            <person name="Liu D.K."/>
            <person name="Li Y."/>
            <person name="Chen G.Z."/>
            <person name="Liu X.D."/>
            <person name="Liao X.Y."/>
            <person name="Jiang Y.T."/>
            <person name="Yu X."/>
            <person name="Hao Y."/>
            <person name="Huang J."/>
            <person name="Zhao X.W."/>
            <person name="Ke S."/>
            <person name="Chen Y.Y."/>
            <person name="Wu W.L."/>
            <person name="Hsu J.L."/>
            <person name="Lin Y.F."/>
            <person name="Huang M.D."/>
            <person name="Li C.Y."/>
            <person name="Huang L."/>
            <person name="Wang Z.W."/>
            <person name="Zhao X."/>
            <person name="Zhong W.Y."/>
            <person name="Peng D.H."/>
            <person name="Ahmad S."/>
            <person name="Lan S."/>
            <person name="Zhang J.S."/>
            <person name="Tsai W.C."/>
            <person name="Van de Peer Y."/>
            <person name="Liu Z.J."/>
        </authorList>
    </citation>
    <scope>NUCLEOTIDE SEQUENCE</scope>
    <source>
        <strain evidence="2">CP</strain>
    </source>
</reference>
<dbReference type="EMBL" id="JAUJYO010000018">
    <property type="protein sequence ID" value="KAK1290842.1"/>
    <property type="molecule type" value="Genomic_DNA"/>
</dbReference>
<keyword evidence="1" id="KW-0812">Transmembrane</keyword>
<organism evidence="2 3">
    <name type="scientific">Acorus calamus</name>
    <name type="common">Sweet flag</name>
    <dbReference type="NCBI Taxonomy" id="4465"/>
    <lineage>
        <taxon>Eukaryota</taxon>
        <taxon>Viridiplantae</taxon>
        <taxon>Streptophyta</taxon>
        <taxon>Embryophyta</taxon>
        <taxon>Tracheophyta</taxon>
        <taxon>Spermatophyta</taxon>
        <taxon>Magnoliopsida</taxon>
        <taxon>Liliopsida</taxon>
        <taxon>Acoraceae</taxon>
        <taxon>Acorus</taxon>
    </lineage>
</organism>
<gene>
    <name evidence="2" type="ORF">QJS10_CPB18g01606</name>
</gene>